<dbReference type="Proteomes" id="UP000539111">
    <property type="component" value="Unassembled WGS sequence"/>
</dbReference>
<comment type="similarity">
    <text evidence="1">Belongs to the peptidase M20A family.</text>
</comment>
<protein>
    <recommendedName>
        <fullName evidence="1">Peptidase M20 domain-containing protein 2</fullName>
    </recommendedName>
</protein>
<dbReference type="GO" id="GO:0016805">
    <property type="term" value="F:dipeptidase activity"/>
    <property type="evidence" value="ECO:0007669"/>
    <property type="project" value="InterPro"/>
</dbReference>
<dbReference type="SUPFAM" id="SSF55031">
    <property type="entry name" value="Bacterial exopeptidase dimerisation domain"/>
    <property type="match status" value="1"/>
</dbReference>
<dbReference type="Pfam" id="PF07687">
    <property type="entry name" value="M20_dimer"/>
    <property type="match status" value="1"/>
</dbReference>
<dbReference type="PIRSF" id="PIRSF037226">
    <property type="entry name" value="Amidohydrolase_ACY1L2_prd"/>
    <property type="match status" value="1"/>
</dbReference>
<dbReference type="InterPro" id="IPR036264">
    <property type="entry name" value="Bact_exopeptidase_dim_dom"/>
</dbReference>
<dbReference type="GO" id="GO:0005737">
    <property type="term" value="C:cytoplasm"/>
    <property type="evidence" value="ECO:0007669"/>
    <property type="project" value="TreeGrafter"/>
</dbReference>
<reference evidence="3 4" key="1">
    <citation type="submission" date="2020-07" db="EMBL/GenBank/DDBJ databases">
        <title>Sequencing the genomes of 1000 actinobacteria strains.</title>
        <authorList>
            <person name="Klenk H.-P."/>
        </authorList>
    </citation>
    <scope>NUCLEOTIDE SEQUENCE [LARGE SCALE GENOMIC DNA]</scope>
    <source>
        <strain evidence="3 4">DSM 26341</strain>
    </source>
</reference>
<dbReference type="RefSeq" id="WP_179427047.1">
    <property type="nucleotide sequence ID" value="NZ_JACBZP010000001.1"/>
</dbReference>
<dbReference type="InterPro" id="IPR052030">
    <property type="entry name" value="Peptidase_M20/M20A_hydrolases"/>
</dbReference>
<organism evidence="3 4">
    <name type="scientific">Spelaeicoccus albus</name>
    <dbReference type="NCBI Taxonomy" id="1280376"/>
    <lineage>
        <taxon>Bacteria</taxon>
        <taxon>Bacillati</taxon>
        <taxon>Actinomycetota</taxon>
        <taxon>Actinomycetes</taxon>
        <taxon>Micrococcales</taxon>
        <taxon>Brevibacteriaceae</taxon>
        <taxon>Spelaeicoccus</taxon>
    </lineage>
</organism>
<dbReference type="PANTHER" id="PTHR30575">
    <property type="entry name" value="PEPTIDASE M20"/>
    <property type="match status" value="1"/>
</dbReference>
<dbReference type="Gene3D" id="3.30.70.360">
    <property type="match status" value="1"/>
</dbReference>
<dbReference type="SUPFAM" id="SSF53187">
    <property type="entry name" value="Zn-dependent exopeptidases"/>
    <property type="match status" value="1"/>
</dbReference>
<dbReference type="InterPro" id="IPR017439">
    <property type="entry name" value="Amidohydrolase"/>
</dbReference>
<dbReference type="GO" id="GO:0071713">
    <property type="term" value="F:para-aminobenzoyl-glutamate hydrolase activity"/>
    <property type="evidence" value="ECO:0007669"/>
    <property type="project" value="TreeGrafter"/>
</dbReference>
<dbReference type="Gene3D" id="3.40.630.10">
    <property type="entry name" value="Zn peptidases"/>
    <property type="match status" value="1"/>
</dbReference>
<dbReference type="Pfam" id="PF01546">
    <property type="entry name" value="Peptidase_M20"/>
    <property type="match status" value="1"/>
</dbReference>
<dbReference type="AlphaFoldDB" id="A0A7Z0D0D6"/>
<dbReference type="GO" id="GO:0046657">
    <property type="term" value="P:folic acid catabolic process"/>
    <property type="evidence" value="ECO:0007669"/>
    <property type="project" value="TreeGrafter"/>
</dbReference>
<dbReference type="InterPro" id="IPR017144">
    <property type="entry name" value="Xaa-Arg_dipeptidase"/>
</dbReference>
<accession>A0A7Z0D0D6</accession>
<comment type="caution">
    <text evidence="3">The sequence shown here is derived from an EMBL/GenBank/DDBJ whole genome shotgun (WGS) entry which is preliminary data.</text>
</comment>
<evidence type="ECO:0000256" key="1">
    <source>
        <dbReference type="PIRNR" id="PIRNR037226"/>
    </source>
</evidence>
<feature type="domain" description="Peptidase M20 dimerisation" evidence="2">
    <location>
        <begin position="168"/>
        <end position="258"/>
    </location>
</feature>
<keyword evidence="4" id="KW-1185">Reference proteome</keyword>
<dbReference type="InterPro" id="IPR002933">
    <property type="entry name" value="Peptidase_M20"/>
</dbReference>
<proteinExistence type="inferred from homology"/>
<dbReference type="InterPro" id="IPR011650">
    <property type="entry name" value="Peptidase_M20_dimer"/>
</dbReference>
<dbReference type="FunFam" id="3.30.70.360:FF:000004">
    <property type="entry name" value="Peptidase M20 domain-containing protein 2"/>
    <property type="match status" value="1"/>
</dbReference>
<name>A0A7Z0D0D6_9MICO</name>
<sequence>MSDFKEAARESIDSRARALIELSQRLHDSPEIGWHEFDSSRDVAEVLAGMGFGIERGYLGLPTALRATYGAGPFRIGLMAEYDALPGLGHACGHNLITAMSVGAAYALAQVADAAGLTVEVYGTPAEEGGGGKIEMLERGAFAGLDLAMMAHPAPVDVAEARPFAVAHSHIEYVGKAAHAAAFPTLGINAADAFTIAQTSIALLRQQLPPTVRVHGVMTNAGEAPNAIPERTEGRWYVRAASLAELDDVQERVEKCFHAGALATGCELTITPESKPYAEFRTDRAALDFYRANAETLGRKLESEGPATQMATASTDMGNVSQIVPAIHPYIGVDSFPVLNHQKEFADHCIGLVAEKALLDGATALAWTALDMASA</sequence>
<dbReference type="EMBL" id="JACBZP010000001">
    <property type="protein sequence ID" value="NYI67226.1"/>
    <property type="molecule type" value="Genomic_DNA"/>
</dbReference>
<evidence type="ECO:0000313" key="4">
    <source>
        <dbReference type="Proteomes" id="UP000539111"/>
    </source>
</evidence>
<keyword evidence="3" id="KW-0378">Hydrolase</keyword>
<dbReference type="CDD" id="cd05672">
    <property type="entry name" value="M20_ACY1L2-like"/>
    <property type="match status" value="1"/>
</dbReference>
<evidence type="ECO:0000259" key="2">
    <source>
        <dbReference type="Pfam" id="PF07687"/>
    </source>
</evidence>
<evidence type="ECO:0000313" key="3">
    <source>
        <dbReference type="EMBL" id="NYI67226.1"/>
    </source>
</evidence>
<dbReference type="PANTHER" id="PTHR30575:SF0">
    <property type="entry name" value="XAA-ARG DIPEPTIDASE"/>
    <property type="match status" value="1"/>
</dbReference>
<dbReference type="NCBIfam" id="TIGR01891">
    <property type="entry name" value="amidohydrolases"/>
    <property type="match status" value="1"/>
</dbReference>
<gene>
    <name evidence="3" type="ORF">BJY26_001532</name>
</gene>